<evidence type="ECO:0000256" key="1">
    <source>
        <dbReference type="SAM" id="MobiDB-lite"/>
    </source>
</evidence>
<evidence type="ECO:0000313" key="2">
    <source>
        <dbReference type="EMBL" id="TGO90991.1"/>
    </source>
</evidence>
<sequence>MNFATIIPIPKHGSLQWPRASDLMLRQDEVAVYDSKHSLHVNIQNHRGTQTWKNVDASRYIPLPNTHKYTSVMALQMAASRCRSAMIELIRIHNERAKAHNRELQASQQNADGDDDDDAEKNKEEEEEVALKAELTSIFAAVRATLAREAAEEFQSRAGNRMRLWERR</sequence>
<gene>
    <name evidence="2" type="ORF">BPOR_0043g00020</name>
</gene>
<comment type="caution">
    <text evidence="2">The sequence shown here is derived from an EMBL/GenBank/DDBJ whole genome shotgun (WGS) entry which is preliminary data.</text>
</comment>
<organism evidence="2 3">
    <name type="scientific">Botrytis porri</name>
    <dbReference type="NCBI Taxonomy" id="87229"/>
    <lineage>
        <taxon>Eukaryota</taxon>
        <taxon>Fungi</taxon>
        <taxon>Dikarya</taxon>
        <taxon>Ascomycota</taxon>
        <taxon>Pezizomycotina</taxon>
        <taxon>Leotiomycetes</taxon>
        <taxon>Helotiales</taxon>
        <taxon>Sclerotiniaceae</taxon>
        <taxon>Botrytis</taxon>
    </lineage>
</organism>
<feature type="region of interest" description="Disordered" evidence="1">
    <location>
        <begin position="102"/>
        <end position="129"/>
    </location>
</feature>
<reference evidence="2 3" key="1">
    <citation type="submission" date="2017-12" db="EMBL/GenBank/DDBJ databases">
        <title>Comparative genomics of Botrytis spp.</title>
        <authorList>
            <person name="Valero-Jimenez C.A."/>
            <person name="Tapia P."/>
            <person name="Veloso J."/>
            <person name="Silva-Moreno E."/>
            <person name="Staats M."/>
            <person name="Valdes J.H."/>
            <person name="Van Kan J.A.L."/>
        </authorList>
    </citation>
    <scope>NUCLEOTIDE SEQUENCE [LARGE SCALE GENOMIC DNA]</scope>
    <source>
        <strain evidence="2 3">MUCL3349</strain>
    </source>
</reference>
<evidence type="ECO:0000313" key="3">
    <source>
        <dbReference type="Proteomes" id="UP000297280"/>
    </source>
</evidence>
<keyword evidence="3" id="KW-1185">Reference proteome</keyword>
<name>A0A4Z1L2J0_9HELO</name>
<accession>A0A4Z1L2J0</accession>
<protein>
    <submittedName>
        <fullName evidence="2">Uncharacterized protein</fullName>
    </submittedName>
</protein>
<dbReference type="EMBL" id="PQXO01000043">
    <property type="protein sequence ID" value="TGO90991.1"/>
    <property type="molecule type" value="Genomic_DNA"/>
</dbReference>
<dbReference type="AlphaFoldDB" id="A0A4Z1L2J0"/>
<dbReference type="Proteomes" id="UP000297280">
    <property type="component" value="Unassembled WGS sequence"/>
</dbReference>
<proteinExistence type="predicted"/>